<evidence type="ECO:0000313" key="5">
    <source>
        <dbReference type="Proteomes" id="UP000253975"/>
    </source>
</evidence>
<name>A0A369L6Z3_9ACTN</name>
<protein>
    <submittedName>
        <fullName evidence="4">Serine protease</fullName>
    </submittedName>
</protein>
<dbReference type="InterPro" id="IPR014905">
    <property type="entry name" value="HIRAN"/>
</dbReference>
<keyword evidence="1" id="KW-0479">Metal-binding</keyword>
<dbReference type="EMBL" id="PPTO01000019">
    <property type="protein sequence ID" value="RDB55493.1"/>
    <property type="molecule type" value="Genomic_DNA"/>
</dbReference>
<dbReference type="SMART" id="SM00910">
    <property type="entry name" value="HIRAN"/>
    <property type="match status" value="1"/>
</dbReference>
<dbReference type="Gene3D" id="3.30.70.2330">
    <property type="match status" value="1"/>
</dbReference>
<sequence length="114" mass="12912">MYEPSKIMQSFFIAGFQYHDGALALKKLKPGKKLELIAEPDNPHDPDAVAIYRKGVHLGYVPGDSNATIAQLLRFGHANVFECRIMQVDKKADPWKQVRVGIYVTDNRKQKKAE</sequence>
<dbReference type="Pfam" id="PF08797">
    <property type="entry name" value="HIRAN"/>
    <property type="match status" value="1"/>
</dbReference>
<dbReference type="GO" id="GO:0008270">
    <property type="term" value="F:zinc ion binding"/>
    <property type="evidence" value="ECO:0007669"/>
    <property type="project" value="InterPro"/>
</dbReference>
<evidence type="ECO:0000259" key="3">
    <source>
        <dbReference type="SMART" id="SM00910"/>
    </source>
</evidence>
<dbReference type="GO" id="GO:0008233">
    <property type="term" value="F:peptidase activity"/>
    <property type="evidence" value="ECO:0007669"/>
    <property type="project" value="UniProtKB-KW"/>
</dbReference>
<reference evidence="4 5" key="1">
    <citation type="journal article" date="2018" name="Elife">
        <title>Discovery and characterization of a prevalent human gut bacterial enzyme sufficient for the inactivation of a family of plant toxins.</title>
        <authorList>
            <person name="Koppel N."/>
            <person name="Bisanz J.E."/>
            <person name="Pandelia M.E."/>
            <person name="Turnbaugh P.J."/>
            <person name="Balskus E.P."/>
        </authorList>
    </citation>
    <scope>NUCLEOTIDE SEQUENCE [LARGE SCALE GENOMIC DNA]</scope>
    <source>
        <strain evidence="4 5">OB21 GAM31</strain>
    </source>
</reference>
<evidence type="ECO:0000256" key="1">
    <source>
        <dbReference type="ARBA" id="ARBA00022723"/>
    </source>
</evidence>
<evidence type="ECO:0000256" key="2">
    <source>
        <dbReference type="ARBA" id="ARBA00022801"/>
    </source>
</evidence>
<dbReference type="GO" id="GO:0016818">
    <property type="term" value="F:hydrolase activity, acting on acid anhydrides, in phosphorus-containing anhydrides"/>
    <property type="evidence" value="ECO:0007669"/>
    <property type="project" value="InterPro"/>
</dbReference>
<dbReference type="Proteomes" id="UP000253975">
    <property type="component" value="Unassembled WGS sequence"/>
</dbReference>
<keyword evidence="2" id="KW-0378">Hydrolase</keyword>
<proteinExistence type="predicted"/>
<feature type="domain" description="HIRAN" evidence="3">
    <location>
        <begin position="8"/>
        <end position="106"/>
    </location>
</feature>
<dbReference type="RefSeq" id="WP_114616248.1">
    <property type="nucleotide sequence ID" value="NZ_PPTO01000019.1"/>
</dbReference>
<dbReference type="AlphaFoldDB" id="A0A369L6Z3"/>
<comment type="caution">
    <text evidence="4">The sequence shown here is derived from an EMBL/GenBank/DDBJ whole genome shotgun (WGS) entry which is preliminary data.</text>
</comment>
<organism evidence="4 5">
    <name type="scientific">Slackia isoflavoniconvertens</name>
    <dbReference type="NCBI Taxonomy" id="572010"/>
    <lineage>
        <taxon>Bacteria</taxon>
        <taxon>Bacillati</taxon>
        <taxon>Actinomycetota</taxon>
        <taxon>Coriobacteriia</taxon>
        <taxon>Eggerthellales</taxon>
        <taxon>Eggerthellaceae</taxon>
        <taxon>Slackia</taxon>
    </lineage>
</organism>
<dbReference type="GO" id="GO:0003676">
    <property type="term" value="F:nucleic acid binding"/>
    <property type="evidence" value="ECO:0007669"/>
    <property type="project" value="InterPro"/>
</dbReference>
<keyword evidence="4" id="KW-0645">Protease</keyword>
<evidence type="ECO:0000313" key="4">
    <source>
        <dbReference type="EMBL" id="RDB55493.1"/>
    </source>
</evidence>
<gene>
    <name evidence="4" type="ORF">C1881_09310</name>
</gene>
<dbReference type="GO" id="GO:0006508">
    <property type="term" value="P:proteolysis"/>
    <property type="evidence" value="ECO:0007669"/>
    <property type="project" value="UniProtKB-KW"/>
</dbReference>
<accession>A0A369L6Z3</accession>